<feature type="compositionally biased region" description="Basic and acidic residues" evidence="1">
    <location>
        <begin position="208"/>
        <end position="229"/>
    </location>
</feature>
<dbReference type="OrthoDB" id="5327700at2759"/>
<feature type="transmembrane region" description="Helical" evidence="2">
    <location>
        <begin position="29"/>
        <end position="51"/>
    </location>
</feature>
<dbReference type="VEuPathDB" id="FungiDB:PV10_01182"/>
<evidence type="ECO:0000256" key="2">
    <source>
        <dbReference type="SAM" id="Phobius"/>
    </source>
</evidence>
<protein>
    <submittedName>
        <fullName evidence="3">Uncharacterized protein</fullName>
    </submittedName>
</protein>
<dbReference type="AlphaFoldDB" id="A0A438MSG0"/>
<feature type="region of interest" description="Disordered" evidence="1">
    <location>
        <begin position="207"/>
        <end position="233"/>
    </location>
</feature>
<dbReference type="Proteomes" id="UP000288859">
    <property type="component" value="Unassembled WGS sequence"/>
</dbReference>
<evidence type="ECO:0000256" key="1">
    <source>
        <dbReference type="SAM" id="MobiDB-lite"/>
    </source>
</evidence>
<sequence length="492" mass="52915">MSYQYTVNERRRRTTSSGGYGYSGNRSTFGYWVPLTLTVTAAAIGIAAWIWSERRDDEDYPSEDEHYPGGVPPPGYANMSGGLPVQSQHSTGIQGPPPDFQGYQGPPGPGPTQPGGFGGPQVPQGFQPPPGTGFPDAGTEYRSSRSVERQEDTGLVARVSSAFGFGRTSSPAPNDWASKTFAAGAAGVAAAGAMVGGAINSFTGGGSYEDHERWSEEASQRENDEEIKQGIKRRGTADEFFSGSVGLPKSASTMNSKRKTVVVVVSAVEKDTPDSSEFGNHASILAHLPEYIDPDMARIFVLIYAPDLKIHPLSAIAGRRPSQSMASSFSNISHKDVQTPGQTPGEFPSDGILTQVEPNPIDEASPLYKDLHNQALALVDKDSMIIPFASQNGHKHVLRSLAPEIVYIQESLCGSEGEIVSDLSGWVRQTVVVIGDEGGQGGLIDTDDESTVTVQKENWWQKEERTGLGKRVAVVESLKIGDDWQRRVNERD</sequence>
<feature type="compositionally biased region" description="Basic and acidic residues" evidence="1">
    <location>
        <begin position="142"/>
        <end position="152"/>
    </location>
</feature>
<feature type="region of interest" description="Disordered" evidence="1">
    <location>
        <begin position="325"/>
        <end position="359"/>
    </location>
</feature>
<feature type="region of interest" description="Disordered" evidence="1">
    <location>
        <begin position="58"/>
        <end position="153"/>
    </location>
</feature>
<keyword evidence="2" id="KW-1133">Transmembrane helix</keyword>
<feature type="compositionally biased region" description="Basic and acidic residues" evidence="1">
    <location>
        <begin position="58"/>
        <end position="67"/>
    </location>
</feature>
<gene>
    <name evidence="3" type="ORF">B0A52_09367</name>
</gene>
<dbReference type="EMBL" id="NAJM01000058">
    <property type="protein sequence ID" value="RVX66616.1"/>
    <property type="molecule type" value="Genomic_DNA"/>
</dbReference>
<feature type="region of interest" description="Disordered" evidence="1">
    <location>
        <begin position="1"/>
        <end position="20"/>
    </location>
</feature>
<keyword evidence="2" id="KW-0472">Membrane</keyword>
<organism evidence="3 4">
    <name type="scientific">Exophiala mesophila</name>
    <name type="common">Black yeast-like fungus</name>
    <dbReference type="NCBI Taxonomy" id="212818"/>
    <lineage>
        <taxon>Eukaryota</taxon>
        <taxon>Fungi</taxon>
        <taxon>Dikarya</taxon>
        <taxon>Ascomycota</taxon>
        <taxon>Pezizomycotina</taxon>
        <taxon>Eurotiomycetes</taxon>
        <taxon>Chaetothyriomycetidae</taxon>
        <taxon>Chaetothyriales</taxon>
        <taxon>Herpotrichiellaceae</taxon>
        <taxon>Exophiala</taxon>
    </lineage>
</organism>
<keyword evidence="2" id="KW-0812">Transmembrane</keyword>
<accession>A0A438MSG0</accession>
<comment type="caution">
    <text evidence="3">The sequence shown here is derived from an EMBL/GenBank/DDBJ whole genome shotgun (WGS) entry which is preliminary data.</text>
</comment>
<name>A0A438MSG0_EXOME</name>
<evidence type="ECO:0000313" key="4">
    <source>
        <dbReference type="Proteomes" id="UP000288859"/>
    </source>
</evidence>
<proteinExistence type="predicted"/>
<evidence type="ECO:0000313" key="3">
    <source>
        <dbReference type="EMBL" id="RVX66616.1"/>
    </source>
</evidence>
<reference evidence="3 4" key="1">
    <citation type="submission" date="2017-03" db="EMBL/GenBank/DDBJ databases">
        <title>Genomes of endolithic fungi from Antarctica.</title>
        <authorList>
            <person name="Coleine C."/>
            <person name="Masonjones S."/>
            <person name="Stajich J.E."/>
        </authorList>
    </citation>
    <scope>NUCLEOTIDE SEQUENCE [LARGE SCALE GENOMIC DNA]</scope>
    <source>
        <strain evidence="3 4">CCFEE 6314</strain>
    </source>
</reference>